<sequence length="1803" mass="193152">MDADLDRFVVGDYFRQTRGARLETTVQGWTERSKKILFDLRFDLFIYVPAVLPGEGAESGSPLLFPHSYSPFEVESERRELLITVDALRISFHSLHKRYPDFIPPSLEQFDGLNEKSKSEIDEAGRQLQQTLSEFFSRADFLHAEALFAMLFGQNADRLEFVPKMNILILIIGTRGDVQPFVALGRKLQEVGHRCRLATHACFKDFVLEHDLEFFPIGGDPRELIAYMVRNPGLIPKDLSEVPKKRKMMHEMFLSMWPACIQDDPDTGKKFMCEAIISNPPSFAHIHIAERLNVPCHIYFTMPWTPTTAFPHPLCYGRGSSSNNPYENYLSYKLVDNLQWMGLSDIINDFRTNTLGLEPIAVEEGAASLVDYLKTPVAYCWSPGLVPRPNDWGSHIDITGFFFLSAPADYVPPEELRNFLDAGPPPFYFGFGSIVVEGIDKLMLNIFRAIRKTGIRALVNKGWSEEKSTIKDEDVPDTIMFLGNCPHDWLFPQCAAVCHHGGAGTTATGLWAGRPTIVVPFFGDQFWWGDMVHRRGAGPQAIHHSMLTEKKMVKAIEFCLKETTQTAAQQVAASIRSEDGVAEGVAAFHRQLPLDLLTCEVCLAAIKSRTAFTCEINFGEDTTLDEFLDTDSPAAHPVQAVPLAGGQHRHSADKGVGACARGAARCSAGGTTWKWEGSPNFTDLQMFIEGDQGGAGGVGSPSKDSCPDVKGGQEKEGGVAEATTALVAASSSPSSLPGPSSSSVGASVSVTVGGPESNGGARGSRDGTGVGPGSPSAPPGSPEMGDASLFRLPPESETHLSIIMSHMQKRFSEVQSLNMLEGRGGTSVGEGDDRDGGADSQEAASSVDRSSPEVPVVRVPIQQLDAADADGGATASEAAEDVTSEEWHTAAAGDGDGERTPRSAMENEEGDQGSVPAAIAKEARKESNFLVPSHSANSATSPSSATHHQLLGDDRLGRTLSGSLGDLGNFPDLDVPTIAARLSVVTGAAPEGSINTGGFQSAASHLSSSPPWAHSPDPRAHAAEREREEEEEALKPLSTLPEVRNAGEVLIKEKERFSSGLARGVSSVSVSRRARPSSFLGASPLTVAAASPPLTTIRHSVEGGVEVLGVDRGSTSPISPMPIAPGVARFIRQVGLATVYDEDADLRLCTLCDFVINRSVAQMNLPEHTRREYRAVDWTWRRKKVQVKNLRDGVSRGIATFAESLRSGVQGIVTSPLTGLRSGGYSGAVIGVGVGVANLIVQPIVGSVRLLEHSSRGAMLSVSHAATSVANIYHGKKKRRAKHKALENAAAASAPPEGEGEGEEGRTSPSGTRRTKGNKGKGKGGGAWTRVKAAGGEGVTVEGGGSGEGGESLAAEDDEDGFGSSECSEDSGAETEDEWDEGSLEKRLALPVKSGQLAWFGGDLSDADVPHLRRAVEQEVFDAYFELVRLKHKKIMGKNQSSPMLMQQNLRGERDLPWEDLAAEEEEEEVSGGKQGEEAQAPSSSSTRGREGHTEAPSSSSSSSAVPDACGGAHPHKENEKKKGVRHQSMLRIKAPDDDDANLPSKKWASEMALLMPLAGVSPHPRMSRDVIGRPISPGAFSDSSPSQRGLAAGDLAVSAPPAVAGASPFDWRMRSSSGESSMSIYVLRGGRALNPGLNTTLNRYICGDRLARRHRRRHDMDSDTEVDLSAYQRRSQSMGRLETRSFLTQSVSLPVPRGGPAGGAHNLPAVLEEGRRSAQGQGADGRGDEGGGWTRASAPELRMGGAGDGGEDSPFVMVEREKRVERARANAEELRVEEARGGVPAGGTDSRRGSAARRCNLM</sequence>
<name>A0A0G4I0H6_9ALVE</name>
<feature type="region of interest" description="Disordered" evidence="2">
    <location>
        <begin position="1274"/>
        <end position="1382"/>
    </location>
</feature>
<evidence type="ECO:0000313" key="5">
    <source>
        <dbReference type="EMBL" id="CEM50374.1"/>
    </source>
</evidence>
<dbReference type="GO" id="GO:0016906">
    <property type="term" value="F:sterol 3-beta-glucosyltransferase activity"/>
    <property type="evidence" value="ECO:0007669"/>
    <property type="project" value="UniProtKB-ARBA"/>
</dbReference>
<feature type="domain" description="Erythromycin biosynthesis protein CIII-like C-terminal" evidence="4">
    <location>
        <begin position="473"/>
        <end position="578"/>
    </location>
</feature>
<dbReference type="GO" id="GO:0005975">
    <property type="term" value="P:carbohydrate metabolic process"/>
    <property type="evidence" value="ECO:0007669"/>
    <property type="project" value="InterPro"/>
</dbReference>
<evidence type="ECO:0000256" key="1">
    <source>
        <dbReference type="ARBA" id="ARBA00022679"/>
    </source>
</evidence>
<feature type="compositionally biased region" description="Gly residues" evidence="2">
    <location>
        <begin position="756"/>
        <end position="772"/>
    </location>
</feature>
<dbReference type="PANTHER" id="PTHR48050">
    <property type="entry name" value="STEROL 3-BETA-GLUCOSYLTRANSFERASE"/>
    <property type="match status" value="1"/>
</dbReference>
<proteinExistence type="predicted"/>
<dbReference type="CDD" id="cd03784">
    <property type="entry name" value="GT1_Gtf-like"/>
    <property type="match status" value="1"/>
</dbReference>
<feature type="compositionally biased region" description="Basic and acidic residues" evidence="2">
    <location>
        <begin position="1768"/>
        <end position="1781"/>
    </location>
</feature>
<feature type="compositionally biased region" description="Basic residues" evidence="2">
    <location>
        <begin position="1274"/>
        <end position="1283"/>
    </location>
</feature>
<dbReference type="Gene3D" id="3.40.50.2000">
    <property type="entry name" value="Glycogen Phosphorylase B"/>
    <property type="match status" value="2"/>
</dbReference>
<feature type="region of interest" description="Disordered" evidence="2">
    <location>
        <begin position="1768"/>
        <end position="1803"/>
    </location>
</feature>
<keyword evidence="1" id="KW-0808">Transferase</keyword>
<dbReference type="FunFam" id="3.40.50.2000:FF:000009">
    <property type="entry name" value="Sterol 3-beta-glucosyltransferase UGT80A2"/>
    <property type="match status" value="1"/>
</dbReference>
<feature type="compositionally biased region" description="Gly residues" evidence="2">
    <location>
        <begin position="1335"/>
        <end position="1350"/>
    </location>
</feature>
<feature type="region of interest" description="Disordered" evidence="2">
    <location>
        <begin position="821"/>
        <end position="914"/>
    </location>
</feature>
<feature type="compositionally biased region" description="Acidic residues" evidence="2">
    <location>
        <begin position="1354"/>
        <end position="1382"/>
    </location>
</feature>
<evidence type="ECO:0000259" key="4">
    <source>
        <dbReference type="Pfam" id="PF06722"/>
    </source>
</evidence>
<feature type="compositionally biased region" description="Polar residues" evidence="2">
    <location>
        <begin position="995"/>
        <end position="1010"/>
    </location>
</feature>
<feature type="region of interest" description="Disordered" evidence="2">
    <location>
        <begin position="688"/>
        <end position="718"/>
    </location>
</feature>
<organism evidence="5">
    <name type="scientific">Chromera velia CCMP2878</name>
    <dbReference type="NCBI Taxonomy" id="1169474"/>
    <lineage>
        <taxon>Eukaryota</taxon>
        <taxon>Sar</taxon>
        <taxon>Alveolata</taxon>
        <taxon>Colpodellida</taxon>
        <taxon>Chromeraceae</taxon>
        <taxon>Chromera</taxon>
    </lineage>
</organism>
<dbReference type="InterPro" id="IPR002213">
    <property type="entry name" value="UDP_glucos_trans"/>
</dbReference>
<feature type="region of interest" description="Disordered" evidence="2">
    <location>
        <begin position="1716"/>
        <end position="1756"/>
    </location>
</feature>
<protein>
    <submittedName>
        <fullName evidence="5">Uncharacterized protein</fullName>
    </submittedName>
</protein>
<dbReference type="InterPro" id="IPR004276">
    <property type="entry name" value="GlycoTrans_28_N"/>
</dbReference>
<dbReference type="Pfam" id="PF06722">
    <property type="entry name" value="EryCIII-like_C"/>
    <property type="match status" value="1"/>
</dbReference>
<dbReference type="VEuPathDB" id="CryptoDB:Cvel_1627"/>
<dbReference type="PANTHER" id="PTHR48050:SF13">
    <property type="entry name" value="STEROL 3-BETA-GLUCOSYLTRANSFERASE UGT80A2"/>
    <property type="match status" value="1"/>
</dbReference>
<feature type="compositionally biased region" description="Low complexity" evidence="2">
    <location>
        <begin position="932"/>
        <end position="948"/>
    </location>
</feature>
<accession>A0A0G4I0H6</accession>
<evidence type="ECO:0000256" key="2">
    <source>
        <dbReference type="SAM" id="MobiDB-lite"/>
    </source>
</evidence>
<feature type="region of interest" description="Disordered" evidence="2">
    <location>
        <begin position="1463"/>
        <end position="1544"/>
    </location>
</feature>
<feature type="compositionally biased region" description="Low complexity" evidence="2">
    <location>
        <begin position="845"/>
        <end position="877"/>
    </location>
</feature>
<feature type="compositionally biased region" description="Basic residues" evidence="2">
    <location>
        <begin position="1313"/>
        <end position="1322"/>
    </location>
</feature>
<feature type="compositionally biased region" description="Low complexity" evidence="2">
    <location>
        <begin position="730"/>
        <end position="755"/>
    </location>
</feature>
<feature type="region of interest" description="Disordered" evidence="2">
    <location>
        <begin position="730"/>
        <end position="790"/>
    </location>
</feature>
<dbReference type="SUPFAM" id="SSF53756">
    <property type="entry name" value="UDP-Glycosyltransferase/glycogen phosphorylase"/>
    <property type="match status" value="1"/>
</dbReference>
<dbReference type="InterPro" id="IPR050426">
    <property type="entry name" value="Glycosyltransferase_28"/>
</dbReference>
<feature type="region of interest" description="Disordered" evidence="2">
    <location>
        <begin position="995"/>
        <end position="1035"/>
    </location>
</feature>
<reference evidence="5" key="1">
    <citation type="submission" date="2014-11" db="EMBL/GenBank/DDBJ databases">
        <authorList>
            <person name="Otto D Thomas"/>
            <person name="Naeem Raeece"/>
        </authorList>
    </citation>
    <scope>NUCLEOTIDE SEQUENCE</scope>
</reference>
<dbReference type="Pfam" id="PF03033">
    <property type="entry name" value="Glyco_transf_28"/>
    <property type="match status" value="1"/>
</dbReference>
<feature type="domain" description="Glycosyltransferase family 28 N-terminal" evidence="3">
    <location>
        <begin position="167"/>
        <end position="311"/>
    </location>
</feature>
<dbReference type="InterPro" id="IPR010610">
    <property type="entry name" value="EryCIII-like_C"/>
</dbReference>
<dbReference type="EMBL" id="CDMZ01004645">
    <property type="protein sequence ID" value="CEM50374.1"/>
    <property type="molecule type" value="Genomic_DNA"/>
</dbReference>
<feature type="compositionally biased region" description="Basic and acidic residues" evidence="2">
    <location>
        <begin position="705"/>
        <end position="718"/>
    </location>
</feature>
<feature type="region of interest" description="Disordered" evidence="2">
    <location>
        <begin position="930"/>
        <end position="949"/>
    </location>
</feature>
<gene>
    <name evidence="5" type="ORF">Cvel_1627</name>
</gene>
<feature type="compositionally biased region" description="Basic and acidic residues" evidence="2">
    <location>
        <begin position="1016"/>
        <end position="1026"/>
    </location>
</feature>
<evidence type="ECO:0000259" key="3">
    <source>
        <dbReference type="Pfam" id="PF03033"/>
    </source>
</evidence>